<dbReference type="AlphaFoldDB" id="A0A0W0XWP7"/>
<reference evidence="1 2" key="1">
    <citation type="submission" date="2015-11" db="EMBL/GenBank/DDBJ databases">
        <title>Genomic analysis of 38 Legionella species identifies large and diverse effector repertoires.</title>
        <authorList>
            <person name="Burstein D."/>
            <person name="Amaro F."/>
            <person name="Zusman T."/>
            <person name="Lifshitz Z."/>
            <person name="Cohen O."/>
            <person name="Gilbert J.A."/>
            <person name="Pupko T."/>
            <person name="Shuman H.A."/>
            <person name="Segal G."/>
        </authorList>
    </citation>
    <scope>NUCLEOTIDE SEQUENCE [LARGE SCALE GENOMIC DNA]</scope>
    <source>
        <strain evidence="1 2">WA-270A-C2</strain>
    </source>
</reference>
<keyword evidence="2" id="KW-1185">Reference proteome</keyword>
<dbReference type="OrthoDB" id="8775830at2"/>
<evidence type="ECO:0000313" key="2">
    <source>
        <dbReference type="Proteomes" id="UP000054608"/>
    </source>
</evidence>
<proteinExistence type="predicted"/>
<dbReference type="RefSeq" id="WP_058531524.1">
    <property type="nucleotide sequence ID" value="NZ_CAAAIN010000006.1"/>
</dbReference>
<accession>A0A0W0XWP7</accession>
<gene>
    <name evidence="1" type="ORF">Lrub_1463</name>
</gene>
<name>A0A0W0XWP7_9GAMM</name>
<dbReference type="EMBL" id="LNYT01000007">
    <property type="protein sequence ID" value="KTD49112.1"/>
    <property type="molecule type" value="Genomic_DNA"/>
</dbReference>
<dbReference type="STRING" id="458.Lrub_1463"/>
<comment type="caution">
    <text evidence="1">The sequence shown here is derived from an EMBL/GenBank/DDBJ whole genome shotgun (WGS) entry which is preliminary data.</text>
</comment>
<sequence length="191" mass="20651">MANHVLILQALSCLLVEGIDGDPACYSATYNVLMGADTWFCADGSLAYYNIPWWSCSAFRACPNTTWMLSSDGLTCIKPTTNCTETPATVSEVKLIAAIVHGEASVNSTYEEKAAIANALVRKSKAYGYSTVNDFIANRKKQVSSTNPPNLRVKQVLCSNLEMDFSVLNEIALNALDPDGIDYANGGCFLI</sequence>
<dbReference type="PATRIC" id="fig|458.5.peg.1518"/>
<dbReference type="Proteomes" id="UP000054608">
    <property type="component" value="Unassembled WGS sequence"/>
</dbReference>
<protein>
    <submittedName>
        <fullName evidence="1">Uncharacterized protein</fullName>
    </submittedName>
</protein>
<evidence type="ECO:0000313" key="1">
    <source>
        <dbReference type="EMBL" id="KTD49112.1"/>
    </source>
</evidence>
<organism evidence="1 2">
    <name type="scientific">Legionella rubrilucens</name>
    <dbReference type="NCBI Taxonomy" id="458"/>
    <lineage>
        <taxon>Bacteria</taxon>
        <taxon>Pseudomonadati</taxon>
        <taxon>Pseudomonadota</taxon>
        <taxon>Gammaproteobacteria</taxon>
        <taxon>Legionellales</taxon>
        <taxon>Legionellaceae</taxon>
        <taxon>Legionella</taxon>
    </lineage>
</organism>